<dbReference type="Proteomes" id="UP001220478">
    <property type="component" value="Chromosome"/>
</dbReference>
<protein>
    <submittedName>
        <fullName evidence="1">Uncharacterized protein</fullName>
    </submittedName>
</protein>
<proteinExistence type="predicted"/>
<keyword evidence="2" id="KW-1185">Reference proteome</keyword>
<reference evidence="1 2" key="1">
    <citation type="submission" date="2023-02" db="EMBL/GenBank/DDBJ databases">
        <title>Novel Oscillospiraceae bacterial genomes.</title>
        <authorList>
            <person name="Srinivasan S."/>
            <person name="Austin M.N."/>
            <person name="Fiedler T.L."/>
            <person name="Strenk S.M."/>
            <person name="Agnew K.J."/>
            <person name="Nagana Gowda G.A."/>
            <person name="Raftery D."/>
            <person name="Beamer M.A."/>
            <person name="Achilles S.L."/>
            <person name="Wiesenfeld H.C."/>
            <person name="Fredricks D.N."/>
            <person name="Hillier S.L."/>
        </authorList>
    </citation>
    <scope>NUCLEOTIDE SEQUENCE [LARGE SCALE GENOMIC DNA]</scope>
    <source>
        <strain evidence="1 2">CHIC02 1186E3-8</strain>
    </source>
</reference>
<gene>
    <name evidence="1" type="ORF">PYS61_03220</name>
</gene>
<name>A0ABY8C9I3_9FIRM</name>
<evidence type="ECO:0000313" key="2">
    <source>
        <dbReference type="Proteomes" id="UP001220478"/>
    </source>
</evidence>
<accession>A0ABY8C9I3</accession>
<dbReference type="RefSeq" id="WP_315570189.1">
    <property type="nucleotide sequence ID" value="NZ_CP118866.1"/>
</dbReference>
<sequence length="87" mass="10430">MKVEFSLYRGKILLQTEIEECNDYSIPFNMRLQNCLEEFCRKCDADLPIWMSNNTKELAAFHLTTFSEEHFLRKPFFDRLVLKFLGD</sequence>
<dbReference type="EMBL" id="CP118868">
    <property type="protein sequence ID" value="WEG36189.1"/>
    <property type="molecule type" value="Genomic_DNA"/>
</dbReference>
<evidence type="ECO:0000313" key="1">
    <source>
        <dbReference type="EMBL" id="WEG36189.1"/>
    </source>
</evidence>
<organism evidence="1 2">
    <name type="scientific">Amygdalobacter indicium</name>
    <dbReference type="NCBI Taxonomy" id="3029272"/>
    <lineage>
        <taxon>Bacteria</taxon>
        <taxon>Bacillati</taxon>
        <taxon>Bacillota</taxon>
        <taxon>Clostridia</taxon>
        <taxon>Eubacteriales</taxon>
        <taxon>Oscillospiraceae</taxon>
        <taxon>Amygdalobacter</taxon>
    </lineage>
</organism>